<feature type="region of interest" description="Disordered" evidence="1">
    <location>
        <begin position="100"/>
        <end position="126"/>
    </location>
</feature>
<gene>
    <name evidence="2" type="ORF">POTOM_009346</name>
</gene>
<name>A0A8X8DA51_POPTO</name>
<comment type="caution">
    <text evidence="2">The sequence shown here is derived from an EMBL/GenBank/DDBJ whole genome shotgun (WGS) entry which is preliminary data.</text>
</comment>
<dbReference type="EMBL" id="JAAWWB010000004">
    <property type="protein sequence ID" value="KAG6783682.1"/>
    <property type="molecule type" value="Genomic_DNA"/>
</dbReference>
<evidence type="ECO:0000313" key="2">
    <source>
        <dbReference type="EMBL" id="KAG6783682.1"/>
    </source>
</evidence>
<dbReference type="AlphaFoldDB" id="A0A8X8DA51"/>
<reference evidence="2" key="1">
    <citation type="journal article" date="2020" name="bioRxiv">
        <title>Hybrid origin of Populus tomentosa Carr. identified through genome sequencing and phylogenomic analysis.</title>
        <authorList>
            <person name="An X."/>
            <person name="Gao K."/>
            <person name="Chen Z."/>
            <person name="Li J."/>
            <person name="Yang X."/>
            <person name="Yang X."/>
            <person name="Zhou J."/>
            <person name="Guo T."/>
            <person name="Zhao T."/>
            <person name="Huang S."/>
            <person name="Miao D."/>
            <person name="Khan W.U."/>
            <person name="Rao P."/>
            <person name="Ye M."/>
            <person name="Lei B."/>
            <person name="Liao W."/>
            <person name="Wang J."/>
            <person name="Ji L."/>
            <person name="Li Y."/>
            <person name="Guo B."/>
            <person name="Mustafa N.S."/>
            <person name="Li S."/>
            <person name="Yun Q."/>
            <person name="Keller S.R."/>
            <person name="Mao J."/>
            <person name="Zhang R."/>
            <person name="Strauss S.H."/>
        </authorList>
    </citation>
    <scope>NUCLEOTIDE SEQUENCE</scope>
    <source>
        <strain evidence="2">GM15</strain>
        <tissue evidence="2">Leaf</tissue>
    </source>
</reference>
<sequence length="165" mass="18805">MSAEIYTGIILFKDGDGSSCDRKRRHLGLLSLYQTEEESYHLCEILRPFRTESRQALPSKTADGSVAHKKGGDFEFLSGFSSKLKEFPRAMGWVCSGGKKGKRGESNFYEKQRSRYSKGQKGRKYDFGKSKVQPQRCDSWKLQNCFPRSHPIICSSYLPHHLASI</sequence>
<organism evidence="2 3">
    <name type="scientific">Populus tomentosa</name>
    <name type="common">Chinese white poplar</name>
    <dbReference type="NCBI Taxonomy" id="118781"/>
    <lineage>
        <taxon>Eukaryota</taxon>
        <taxon>Viridiplantae</taxon>
        <taxon>Streptophyta</taxon>
        <taxon>Embryophyta</taxon>
        <taxon>Tracheophyta</taxon>
        <taxon>Spermatophyta</taxon>
        <taxon>Magnoliopsida</taxon>
        <taxon>eudicotyledons</taxon>
        <taxon>Gunneridae</taxon>
        <taxon>Pentapetalae</taxon>
        <taxon>rosids</taxon>
        <taxon>fabids</taxon>
        <taxon>Malpighiales</taxon>
        <taxon>Salicaceae</taxon>
        <taxon>Saliceae</taxon>
        <taxon>Populus</taxon>
    </lineage>
</organism>
<accession>A0A8X8DA51</accession>
<dbReference type="Proteomes" id="UP000886885">
    <property type="component" value="Chromosome 2D"/>
</dbReference>
<keyword evidence="3" id="KW-1185">Reference proteome</keyword>
<protein>
    <submittedName>
        <fullName evidence="2">Uncharacterized protein</fullName>
    </submittedName>
</protein>
<feature type="compositionally biased region" description="Basic and acidic residues" evidence="1">
    <location>
        <begin position="103"/>
        <end position="113"/>
    </location>
</feature>
<evidence type="ECO:0000256" key="1">
    <source>
        <dbReference type="SAM" id="MobiDB-lite"/>
    </source>
</evidence>
<evidence type="ECO:0000313" key="3">
    <source>
        <dbReference type="Proteomes" id="UP000886885"/>
    </source>
</evidence>
<proteinExistence type="predicted"/>